<comment type="caution">
    <text evidence="5">The sequence shown here is derived from an EMBL/GenBank/DDBJ whole genome shotgun (WGS) entry which is preliminary data.</text>
</comment>
<evidence type="ECO:0000256" key="1">
    <source>
        <dbReference type="ARBA" id="ARBA00023015"/>
    </source>
</evidence>
<evidence type="ECO:0000313" key="5">
    <source>
        <dbReference type="EMBL" id="SMP47215.1"/>
    </source>
</evidence>
<dbReference type="InterPro" id="IPR018060">
    <property type="entry name" value="HTH_AraC"/>
</dbReference>
<dbReference type="Pfam" id="PF22177">
    <property type="entry name" value="PBP1_XylR"/>
    <property type="match status" value="1"/>
</dbReference>
<dbReference type="Pfam" id="PF13377">
    <property type="entry name" value="Peripla_BP_3"/>
    <property type="match status" value="1"/>
</dbReference>
<sequence length="390" mass="43489">MKQHYSVALLVETSSSYGRQILRGIQRFIHQNESQHWIAVIEERDLNSGIPNWIQDWAGDGIISRHASDEIRKEILELDIAFVDLGDRQESGLFAKVISDDAAIGRMAGEHLRERGLSHFAFCGFQNEAWSDRRGSGYQEYLRSIGIEKVHTHFVQWCDQDAKGRDVSEVSLTQWLQQLPKPIGIMTCNDVCGKHLIDCCYKAGISVPESVAVTGVDNDELLCDFCQAPLSSVIPNAEAIGFHSAELLAKMLADQSLRSSIETVTISPLGVVARRSSDMVAVEDEDLANALRYIRSHANQGMSVAQLVEHCGVSRSTIERKMRSVIGRTPQQEILRVRLRHACTLLAGSDLAIDVIASKCGYAHPEYLHVVFKRELGVTPGEYRYASRNN</sequence>
<feature type="domain" description="HTH araC/xylS-type" evidence="4">
    <location>
        <begin position="288"/>
        <end position="386"/>
    </location>
</feature>
<keyword evidence="6" id="KW-1185">Reference proteome</keyword>
<dbReference type="InterPro" id="IPR028082">
    <property type="entry name" value="Peripla_BP_I"/>
</dbReference>
<organism evidence="5 6">
    <name type="scientific">Neorhodopirellula lusitana</name>
    <dbReference type="NCBI Taxonomy" id="445327"/>
    <lineage>
        <taxon>Bacteria</taxon>
        <taxon>Pseudomonadati</taxon>
        <taxon>Planctomycetota</taxon>
        <taxon>Planctomycetia</taxon>
        <taxon>Pirellulales</taxon>
        <taxon>Pirellulaceae</taxon>
        <taxon>Neorhodopirellula</taxon>
    </lineage>
</organism>
<protein>
    <submittedName>
        <fullName evidence="5">Transcriptional regulator, AraC family</fullName>
    </submittedName>
</protein>
<dbReference type="InterPro" id="IPR018062">
    <property type="entry name" value="HTH_AraC-typ_CS"/>
</dbReference>
<evidence type="ECO:0000256" key="3">
    <source>
        <dbReference type="ARBA" id="ARBA00023163"/>
    </source>
</evidence>
<keyword evidence="3" id="KW-0804">Transcription</keyword>
<dbReference type="Gene3D" id="1.10.10.60">
    <property type="entry name" value="Homeodomain-like"/>
    <property type="match status" value="1"/>
</dbReference>
<dbReference type="InterPro" id="IPR009057">
    <property type="entry name" value="Homeodomain-like_sf"/>
</dbReference>
<dbReference type="Proteomes" id="UP001158067">
    <property type="component" value="Unassembled WGS sequence"/>
</dbReference>
<reference evidence="5 6" key="1">
    <citation type="submission" date="2017-05" db="EMBL/GenBank/DDBJ databases">
        <authorList>
            <person name="Varghese N."/>
            <person name="Submissions S."/>
        </authorList>
    </citation>
    <scope>NUCLEOTIDE SEQUENCE [LARGE SCALE GENOMIC DNA]</scope>
    <source>
        <strain evidence="5 6">DSM 25457</strain>
    </source>
</reference>
<dbReference type="RefSeq" id="WP_283431589.1">
    <property type="nucleotide sequence ID" value="NZ_CAWLDM010000001.1"/>
</dbReference>
<dbReference type="InterPro" id="IPR046335">
    <property type="entry name" value="LacI/GalR-like_sensor"/>
</dbReference>
<proteinExistence type="predicted"/>
<dbReference type="PROSITE" id="PS00041">
    <property type="entry name" value="HTH_ARAC_FAMILY_1"/>
    <property type="match status" value="1"/>
</dbReference>
<dbReference type="EMBL" id="FXUG01000002">
    <property type="protein sequence ID" value="SMP47215.1"/>
    <property type="molecule type" value="Genomic_DNA"/>
</dbReference>
<dbReference type="PANTHER" id="PTHR30146:SF24">
    <property type="entry name" value="XYLOSE OPERON REGULATORY PROTEIN"/>
    <property type="match status" value="1"/>
</dbReference>
<evidence type="ECO:0000259" key="4">
    <source>
        <dbReference type="PROSITE" id="PS01124"/>
    </source>
</evidence>
<dbReference type="SUPFAM" id="SSF53822">
    <property type="entry name" value="Periplasmic binding protein-like I"/>
    <property type="match status" value="1"/>
</dbReference>
<accession>A0ABY1PW32</accession>
<keyword evidence="1" id="KW-0805">Transcription regulation</keyword>
<dbReference type="Pfam" id="PF12833">
    <property type="entry name" value="HTH_18"/>
    <property type="match status" value="1"/>
</dbReference>
<evidence type="ECO:0000256" key="2">
    <source>
        <dbReference type="ARBA" id="ARBA00023125"/>
    </source>
</evidence>
<dbReference type="PANTHER" id="PTHR30146">
    <property type="entry name" value="LACI-RELATED TRANSCRIPTIONAL REPRESSOR"/>
    <property type="match status" value="1"/>
</dbReference>
<dbReference type="SUPFAM" id="SSF46689">
    <property type="entry name" value="Homeodomain-like"/>
    <property type="match status" value="2"/>
</dbReference>
<evidence type="ECO:0000313" key="6">
    <source>
        <dbReference type="Proteomes" id="UP001158067"/>
    </source>
</evidence>
<dbReference type="CDD" id="cd01543">
    <property type="entry name" value="PBP1_XylR"/>
    <property type="match status" value="1"/>
</dbReference>
<keyword evidence="2" id="KW-0238">DNA-binding</keyword>
<dbReference type="Gene3D" id="3.40.50.2300">
    <property type="match status" value="2"/>
</dbReference>
<dbReference type="SMART" id="SM00342">
    <property type="entry name" value="HTH_ARAC"/>
    <property type="match status" value="1"/>
</dbReference>
<dbReference type="InterPro" id="IPR054031">
    <property type="entry name" value="XylR_PBP1"/>
</dbReference>
<dbReference type="PROSITE" id="PS01124">
    <property type="entry name" value="HTH_ARAC_FAMILY_2"/>
    <property type="match status" value="1"/>
</dbReference>
<gene>
    <name evidence="5" type="ORF">SAMN06265222_102266</name>
</gene>
<name>A0ABY1PW32_9BACT</name>